<dbReference type="Proteomes" id="UP000039865">
    <property type="component" value="Unassembled WGS sequence"/>
</dbReference>
<dbReference type="InterPro" id="IPR018488">
    <property type="entry name" value="cNMP-bd_CS"/>
</dbReference>
<sequence>MSAQNNPISVTAFDQPSPQGLSPTNENQDFNSIKLPYIKKGLESVNTPGETPRRLGGRLKNQMSKLDQLIHILKKGFRQRTERDLEQLVPLIKTIQFFQERDIKDSDYVEIVSCLTYEHFNPKDTVFEFGSVRVLIPDYHNREVLFQIEESKEEVAQLQNEIKEVQAQIDLEKKLHEEYLKKLAEEEAYFEEHDKTSYGSSAALSMKKGSSAYGQKRRNSLRRQKHLSPANSSKTNSRHQSFITPRNDLLFKLKETSLFKEKSSNVTFNGDKKSLFLKNLVDLQKSAIFSETELGSSVQDQSMSSLPKNKNLPSKEMTLDEKKAFLLTQMEELKQRIETTLYVDVVQLNTGKSFGELALTKNKPRAATIKCSSECHLAIMSKADYDKVLLRIEQKNLNKILEFLNQLPFLQGWSKVQLQKLQYAFELKHLKRNTVLYREGEHNANVYIIKNGDFEVSKKIKVSEGAEAMLELQNMATFVGPEKSHVKRQNPNEITSFKDFMHSRKTSEGEKIKPQNLNQTLTIQTQKKKIFLNDDKLQALANNKIIAATGGQQTMNNFKIAQIGVGQLLGEEDVISQRHYTTSVTCKSNFGEVYCIKNTDFIKKLKANSESWKIVLLMSMAKEKAIFDRVKKIKKLIRKNQKVSEQGFGGFGVSLLKGNLLLNKNEIDVREKFKEIINDYPFVETHKKIVEKNLGKDDLTKSPQAKRDETRKTIEIDLKNLHSRKQKLRSELPSVKNQRALKTLTSSQTRLDKSRRMSRSQSPMYLQQQSTQHYQGAAKQTYLSSKIADLIAQSVENLGDDPDRQKIYQIQKQQKGKKILQKNTAKNKSSNPDLQQQSYQQQQQSQQLNNSVIVYSNSNLKLNQDSNASLGNTKFVNSHIANTIIMNNYSKKDLIIFQPHTQAKVNFNNTKMHSPQQTNAISKHIQSRNNIQQASINNMRSQSSSSIHSIGKVNQANMTSVNTSFRHQNFQSAYPGFNFTQKYKNPLIRNTNFNINLSFQNEQDYGINMIQRPDQTNSRRELKDYTMPQGRIHQSFRSSNSPFNRVQNMSKQMMLSQKRSNKGDGAYSYMSVAHTLTNTQPLKLKKKLANNEKLQKRIQYSRMVIKNDHHESPKIYIHQRNMDQQNSNPLNSSGQQSNANTNQPTMRNQIIDSRYQINDNGEKNKIQSFIMENKKSLGIN</sequence>
<accession>A0A077ZU64</accession>
<feature type="compositionally biased region" description="Polar residues" evidence="2">
    <location>
        <begin position="759"/>
        <end position="773"/>
    </location>
</feature>
<feature type="domain" description="Cyclic nucleotide-binding" evidence="3">
    <location>
        <begin position="345"/>
        <end position="406"/>
    </location>
</feature>
<dbReference type="PANTHER" id="PTHR23011:SF28">
    <property type="entry name" value="CYCLIC NUCLEOTIDE-BINDING DOMAIN CONTAINING PROTEIN"/>
    <property type="match status" value="1"/>
</dbReference>
<dbReference type="EMBL" id="CCKQ01001701">
    <property type="protein sequence ID" value="CDW72825.1"/>
    <property type="molecule type" value="Genomic_DNA"/>
</dbReference>
<proteinExistence type="predicted"/>
<feature type="compositionally biased region" description="Polar residues" evidence="2">
    <location>
        <begin position="229"/>
        <end position="241"/>
    </location>
</feature>
<feature type="compositionally biased region" description="Low complexity" evidence="2">
    <location>
        <begin position="835"/>
        <end position="845"/>
    </location>
</feature>
<dbReference type="PROSITE" id="PS00889">
    <property type="entry name" value="CNMP_BINDING_2"/>
    <property type="match status" value="1"/>
</dbReference>
<feature type="domain" description="Cyclic nucleotide-binding" evidence="3">
    <location>
        <begin position="409"/>
        <end position="480"/>
    </location>
</feature>
<organism evidence="4 5">
    <name type="scientific">Stylonychia lemnae</name>
    <name type="common">Ciliate</name>
    <dbReference type="NCBI Taxonomy" id="5949"/>
    <lineage>
        <taxon>Eukaryota</taxon>
        <taxon>Sar</taxon>
        <taxon>Alveolata</taxon>
        <taxon>Ciliophora</taxon>
        <taxon>Intramacronucleata</taxon>
        <taxon>Spirotrichea</taxon>
        <taxon>Stichotrichia</taxon>
        <taxon>Sporadotrichida</taxon>
        <taxon>Oxytrichidae</taxon>
        <taxon>Stylonychinae</taxon>
        <taxon>Stylonychia</taxon>
    </lineage>
</organism>
<feature type="region of interest" description="Disordered" evidence="2">
    <location>
        <begin position="209"/>
        <end position="241"/>
    </location>
</feature>
<evidence type="ECO:0000313" key="4">
    <source>
        <dbReference type="EMBL" id="CDW72825.1"/>
    </source>
</evidence>
<gene>
    <name evidence="4" type="primary">Contig5119.g232</name>
    <name evidence="4" type="ORF">STYLEM_1790</name>
</gene>
<feature type="region of interest" description="Disordered" evidence="2">
    <location>
        <begin position="824"/>
        <end position="845"/>
    </location>
</feature>
<protein>
    <recommendedName>
        <fullName evidence="3">Cyclic nucleotide-binding domain-containing protein</fullName>
    </recommendedName>
</protein>
<dbReference type="PROSITE" id="PS50042">
    <property type="entry name" value="CNMP_BINDING_3"/>
    <property type="match status" value="2"/>
</dbReference>
<name>A0A077ZU64_STYLE</name>
<keyword evidence="5" id="KW-1185">Reference proteome</keyword>
<feature type="region of interest" description="Disordered" evidence="2">
    <location>
        <begin position="1"/>
        <end position="29"/>
    </location>
</feature>
<evidence type="ECO:0000256" key="2">
    <source>
        <dbReference type="SAM" id="MobiDB-lite"/>
    </source>
</evidence>
<dbReference type="InParanoid" id="A0A077ZU64"/>
<feature type="region of interest" description="Disordered" evidence="2">
    <location>
        <begin position="733"/>
        <end position="773"/>
    </location>
</feature>
<feature type="region of interest" description="Disordered" evidence="2">
    <location>
        <begin position="1124"/>
        <end position="1145"/>
    </location>
</feature>
<dbReference type="InterPro" id="IPR018490">
    <property type="entry name" value="cNMP-bd_dom_sf"/>
</dbReference>
<dbReference type="OrthoDB" id="417078at2759"/>
<reference evidence="4 5" key="1">
    <citation type="submission" date="2014-06" db="EMBL/GenBank/DDBJ databases">
        <authorList>
            <person name="Swart Estienne"/>
        </authorList>
    </citation>
    <scope>NUCLEOTIDE SEQUENCE [LARGE SCALE GENOMIC DNA]</scope>
    <source>
        <strain evidence="4 5">130c</strain>
    </source>
</reference>
<dbReference type="AlphaFoldDB" id="A0A077ZU64"/>
<evidence type="ECO:0000313" key="5">
    <source>
        <dbReference type="Proteomes" id="UP000039865"/>
    </source>
</evidence>
<feature type="compositionally biased region" description="Basic residues" evidence="2">
    <location>
        <begin position="215"/>
        <end position="226"/>
    </location>
</feature>
<dbReference type="InterPro" id="IPR014710">
    <property type="entry name" value="RmlC-like_jellyroll"/>
</dbReference>
<evidence type="ECO:0000256" key="1">
    <source>
        <dbReference type="SAM" id="Coils"/>
    </source>
</evidence>
<keyword evidence="1" id="KW-0175">Coiled coil</keyword>
<dbReference type="PANTHER" id="PTHR23011">
    <property type="entry name" value="CYCLIC NUCLEOTIDE-BINDING DOMAIN CONTAINING PROTEIN"/>
    <property type="match status" value="1"/>
</dbReference>
<feature type="compositionally biased region" description="Polar residues" evidence="2">
    <location>
        <begin position="824"/>
        <end position="834"/>
    </location>
</feature>
<dbReference type="SUPFAM" id="SSF51206">
    <property type="entry name" value="cAMP-binding domain-like"/>
    <property type="match status" value="2"/>
</dbReference>
<evidence type="ECO:0000259" key="3">
    <source>
        <dbReference type="PROSITE" id="PS50042"/>
    </source>
</evidence>
<dbReference type="InterPro" id="IPR000595">
    <property type="entry name" value="cNMP-bd_dom"/>
</dbReference>
<dbReference type="Gene3D" id="2.60.120.10">
    <property type="entry name" value="Jelly Rolls"/>
    <property type="match status" value="3"/>
</dbReference>
<feature type="coiled-coil region" evidence="1">
    <location>
        <begin position="141"/>
        <end position="182"/>
    </location>
</feature>